<keyword evidence="2" id="KW-1185">Reference proteome</keyword>
<proteinExistence type="predicted"/>
<name>A0A183J577_9BILA</name>
<evidence type="ECO:0000313" key="2">
    <source>
        <dbReference type="Proteomes" id="UP000270296"/>
    </source>
</evidence>
<evidence type="ECO:0000313" key="1">
    <source>
        <dbReference type="EMBL" id="VDP36486.1"/>
    </source>
</evidence>
<organism evidence="3">
    <name type="scientific">Soboliphyme baturini</name>
    <dbReference type="NCBI Taxonomy" id="241478"/>
    <lineage>
        <taxon>Eukaryota</taxon>
        <taxon>Metazoa</taxon>
        <taxon>Ecdysozoa</taxon>
        <taxon>Nematoda</taxon>
        <taxon>Enoplea</taxon>
        <taxon>Dorylaimia</taxon>
        <taxon>Dioctophymatida</taxon>
        <taxon>Dioctophymatoidea</taxon>
        <taxon>Soboliphymatidae</taxon>
        <taxon>Soboliphyme</taxon>
    </lineage>
</organism>
<dbReference type="EMBL" id="UZAM01014948">
    <property type="protein sequence ID" value="VDP36486.1"/>
    <property type="molecule type" value="Genomic_DNA"/>
</dbReference>
<accession>A0A183J577</accession>
<evidence type="ECO:0000313" key="3">
    <source>
        <dbReference type="WBParaSite" id="SBAD_0001140101-mRNA-1"/>
    </source>
</evidence>
<dbReference type="Proteomes" id="UP000270296">
    <property type="component" value="Unassembled WGS sequence"/>
</dbReference>
<sequence>MKAVVEGGIDGFRSKYCTIGNLLTLNQLLERAREHNLPSGVFFDVFFDGVLFVDFEMTPDNVELNAVLKDPVEGGIDESCVEIMKEAIQDI</sequence>
<reference evidence="1 2" key="2">
    <citation type="submission" date="2018-11" db="EMBL/GenBank/DDBJ databases">
        <authorList>
            <consortium name="Pathogen Informatics"/>
        </authorList>
    </citation>
    <scope>NUCLEOTIDE SEQUENCE [LARGE SCALE GENOMIC DNA]</scope>
</reference>
<dbReference type="WBParaSite" id="SBAD_0001140101-mRNA-1">
    <property type="protein sequence ID" value="SBAD_0001140101-mRNA-1"/>
    <property type="gene ID" value="SBAD_0001140101"/>
</dbReference>
<dbReference type="AlphaFoldDB" id="A0A183J577"/>
<reference evidence="3" key="1">
    <citation type="submission" date="2016-06" db="UniProtKB">
        <authorList>
            <consortium name="WormBaseParasite"/>
        </authorList>
    </citation>
    <scope>IDENTIFICATION</scope>
</reference>
<protein>
    <submittedName>
        <fullName evidence="3">Phosphoribosylaminoimidazolesuccinocarboxamide synthase</fullName>
    </submittedName>
</protein>
<gene>
    <name evidence="1" type="ORF">SBAD_LOCUS11025</name>
</gene>